<comment type="caution">
    <text evidence="8">The sequence shown here is derived from an EMBL/GenBank/DDBJ whole genome shotgun (WGS) entry which is preliminary data.</text>
</comment>
<dbReference type="Pfam" id="PF12796">
    <property type="entry name" value="Ank_2"/>
    <property type="match status" value="3"/>
</dbReference>
<evidence type="ECO:0000256" key="4">
    <source>
        <dbReference type="SAM" id="MobiDB-lite"/>
    </source>
</evidence>
<dbReference type="InterPro" id="IPR027417">
    <property type="entry name" value="P-loop_NTPase"/>
</dbReference>
<feature type="repeat" description="ANK" evidence="2">
    <location>
        <begin position="983"/>
        <end position="1010"/>
    </location>
</feature>
<proteinExistence type="predicted"/>
<evidence type="ECO:0000259" key="7">
    <source>
        <dbReference type="Pfam" id="PF24883"/>
    </source>
</evidence>
<reference evidence="8" key="1">
    <citation type="submission" date="2023-02" db="EMBL/GenBank/DDBJ databases">
        <title>Colletotrichum kahawae CIFC_Que2 genome sequencing and assembly.</title>
        <authorList>
            <person name="Baroncelli R."/>
        </authorList>
    </citation>
    <scope>NUCLEOTIDE SEQUENCE</scope>
    <source>
        <strain evidence="8">CIFC_Que2</strain>
    </source>
</reference>
<evidence type="ECO:0000259" key="6">
    <source>
        <dbReference type="Pfam" id="PF24809"/>
    </source>
</evidence>
<dbReference type="SMART" id="SM00248">
    <property type="entry name" value="ANK"/>
    <property type="match status" value="7"/>
</dbReference>
<dbReference type="AlphaFoldDB" id="A0AAE0CZC7"/>
<feature type="domain" description="GPI inositol-deacylase winged helix" evidence="5">
    <location>
        <begin position="556"/>
        <end position="640"/>
    </location>
</feature>
<feature type="domain" description="DUF7708" evidence="6">
    <location>
        <begin position="78"/>
        <end position="213"/>
    </location>
</feature>
<dbReference type="InterPro" id="IPR056125">
    <property type="entry name" value="DUF7708"/>
</dbReference>
<evidence type="ECO:0000256" key="3">
    <source>
        <dbReference type="SAM" id="Coils"/>
    </source>
</evidence>
<accession>A0AAE0CZC7</accession>
<feature type="repeat" description="ANK" evidence="2">
    <location>
        <begin position="881"/>
        <end position="913"/>
    </location>
</feature>
<feature type="coiled-coil region" evidence="3">
    <location>
        <begin position="203"/>
        <end position="237"/>
    </location>
</feature>
<evidence type="ECO:0000259" key="5">
    <source>
        <dbReference type="Pfam" id="PF22939"/>
    </source>
</evidence>
<dbReference type="Pfam" id="PF24809">
    <property type="entry name" value="DUF7708"/>
    <property type="match status" value="1"/>
</dbReference>
<dbReference type="InterPro" id="IPR036770">
    <property type="entry name" value="Ankyrin_rpt-contain_sf"/>
</dbReference>
<keyword evidence="9" id="KW-1185">Reference proteome</keyword>
<dbReference type="InterPro" id="IPR002110">
    <property type="entry name" value="Ankyrin_rpt"/>
</dbReference>
<dbReference type="EMBL" id="VYYT01000776">
    <property type="protein sequence ID" value="KAK2729618.1"/>
    <property type="molecule type" value="Genomic_DNA"/>
</dbReference>
<dbReference type="Pfam" id="PF24883">
    <property type="entry name" value="NPHP3_N"/>
    <property type="match status" value="1"/>
</dbReference>
<feature type="repeat" description="ANK" evidence="2">
    <location>
        <begin position="817"/>
        <end position="845"/>
    </location>
</feature>
<dbReference type="InterPro" id="IPR056884">
    <property type="entry name" value="NPHP3-like_N"/>
</dbReference>
<feature type="region of interest" description="Disordered" evidence="4">
    <location>
        <begin position="1"/>
        <end position="21"/>
    </location>
</feature>
<evidence type="ECO:0000256" key="1">
    <source>
        <dbReference type="ARBA" id="ARBA00022737"/>
    </source>
</evidence>
<gene>
    <name evidence="8" type="ORF">CKAH01_02592</name>
</gene>
<feature type="repeat" description="ANK" evidence="2">
    <location>
        <begin position="847"/>
        <end position="879"/>
    </location>
</feature>
<dbReference type="Pfam" id="PF22939">
    <property type="entry name" value="WHD_GPIID"/>
    <property type="match status" value="1"/>
</dbReference>
<feature type="repeat" description="ANK" evidence="2">
    <location>
        <begin position="779"/>
        <end position="811"/>
    </location>
</feature>
<dbReference type="PROSITE" id="PS50088">
    <property type="entry name" value="ANK_REPEAT"/>
    <property type="match status" value="7"/>
</dbReference>
<evidence type="ECO:0000313" key="8">
    <source>
        <dbReference type="EMBL" id="KAK2729618.1"/>
    </source>
</evidence>
<feature type="repeat" description="ANK" evidence="2">
    <location>
        <begin position="915"/>
        <end position="947"/>
    </location>
</feature>
<feature type="repeat" description="ANK" evidence="2">
    <location>
        <begin position="949"/>
        <end position="981"/>
    </location>
</feature>
<feature type="domain" description="Nephrocystin 3-like N-terminal" evidence="7">
    <location>
        <begin position="308"/>
        <end position="440"/>
    </location>
</feature>
<dbReference type="Gene3D" id="3.40.50.300">
    <property type="entry name" value="P-loop containing nucleotide triphosphate hydrolases"/>
    <property type="match status" value="1"/>
</dbReference>
<dbReference type="PROSITE" id="PS50297">
    <property type="entry name" value="ANK_REP_REGION"/>
    <property type="match status" value="6"/>
</dbReference>
<dbReference type="Gene3D" id="1.25.40.20">
    <property type="entry name" value="Ankyrin repeat-containing domain"/>
    <property type="match status" value="3"/>
</dbReference>
<dbReference type="PANTHER" id="PTHR10039:SF10">
    <property type="entry name" value="NACHT DOMAIN-CONTAINING PROTEIN"/>
    <property type="match status" value="1"/>
</dbReference>
<dbReference type="SUPFAM" id="SSF48403">
    <property type="entry name" value="Ankyrin repeat"/>
    <property type="match status" value="1"/>
</dbReference>
<keyword evidence="2" id="KW-0040">ANK repeat</keyword>
<name>A0AAE0CZC7_COLKA</name>
<keyword evidence="3" id="KW-0175">Coiled coil</keyword>
<dbReference type="PRINTS" id="PR01415">
    <property type="entry name" value="ANKYRIN"/>
</dbReference>
<feature type="compositionally biased region" description="Polar residues" evidence="4">
    <location>
        <begin position="1"/>
        <end position="20"/>
    </location>
</feature>
<sequence length="1010" mass="111617">MELAPKSSSAKSQVTPTTGLQDAVSEFRKTLNDDQLSDLDTLKGVSEADAALVFTAQLDWSATQQNSPSNGMRLVPVLQYVRESSVVIDTFVSSHPEIAALVWGSVKLTMQVVLNFASYYERVSDLFMQFSRYCPRFADYQALFPNSPGLQKAVCDFNASIIYCCKHVVEAKQRSWQTHLRKAFLQSFQQEFHPDLEMIRRCGREAEEEIKLAKARADHQDQRLQDMERKAASKERHKVRQLFSWLGSGLDTIKKDQIQQDIRRAGKSFFIAANHTEEYADRLVAQSRRQLVDSLSSYDYLTQFKKAFGSGKTILTASAVEHIYAHERRARENVTFFFPHFADQTPLSAETTLRSIIRQSLDPMRLSSDWEARLIELDRKPSSELGELTSLLRQAIDQSDTFYVFIDALDEFEPAERRAILDSLVSVASGSSLRVFISSRESLSGELRNKIPTIETVLMTSPEAKIDIATFVEETLQKRQQNSDLMVQDQSIVDDIRQALINRADGMFLWVTFLLDEICAQTCDEDIKNAVERLPKTLTETLSKALQRIIKQGKSAIATKAFQWIAIAKRPLTLDELREAISIKVGQPSSNPGQLVNGIDRLPTWCENLVRVDEESRTAEFAHKTVHKFIVEGSSGPDYAQFHFKSEDADHHAGEICVTYLNFSNFVTTITRRSQPVKIDPTSMAHSALKNSWNLPESINSAVIAMRKNGQAKTDPAGILATYNRSDDVEAINTLQVHYPFLKYASVHWISHTTRFKRRTSSTWELASALLESRYAVETASSYLRAASAGGDIEVVKLWLSAGANVNADPSEFVLRALEEASENGHINVVELLLSAGANVNASDFSSGRTALQAASRGGHIEVIERLLSAGANVNASDFSIGRTALQAASEAGHIEVVERLLSAGANVNNSSSSYGPTALQAALRGGHIEVVERLLSAGANVNDGSSVFRGTALQAASEAGHIEVVERLLSAGANVNNSSSSYGPTALQAASEAGHVEVVERLRAAGARE</sequence>
<evidence type="ECO:0000313" key="9">
    <source>
        <dbReference type="Proteomes" id="UP001281614"/>
    </source>
</evidence>
<dbReference type="PANTHER" id="PTHR10039">
    <property type="entry name" value="AMELOGENIN"/>
    <property type="match status" value="1"/>
</dbReference>
<keyword evidence="1" id="KW-0677">Repeat</keyword>
<organism evidence="8 9">
    <name type="scientific">Colletotrichum kahawae</name>
    <name type="common">Coffee berry disease fungus</name>
    <dbReference type="NCBI Taxonomy" id="34407"/>
    <lineage>
        <taxon>Eukaryota</taxon>
        <taxon>Fungi</taxon>
        <taxon>Dikarya</taxon>
        <taxon>Ascomycota</taxon>
        <taxon>Pezizomycotina</taxon>
        <taxon>Sordariomycetes</taxon>
        <taxon>Hypocreomycetidae</taxon>
        <taxon>Glomerellales</taxon>
        <taxon>Glomerellaceae</taxon>
        <taxon>Colletotrichum</taxon>
        <taxon>Colletotrichum gloeosporioides species complex</taxon>
    </lineage>
</organism>
<dbReference type="InterPro" id="IPR054471">
    <property type="entry name" value="GPIID_WHD"/>
</dbReference>
<protein>
    <submittedName>
        <fullName evidence="8">Ankyrin repeat-containing protein</fullName>
    </submittedName>
</protein>
<dbReference type="Proteomes" id="UP001281614">
    <property type="component" value="Unassembled WGS sequence"/>
</dbReference>
<evidence type="ECO:0000256" key="2">
    <source>
        <dbReference type="PROSITE-ProRule" id="PRU00023"/>
    </source>
</evidence>